<evidence type="ECO:0000313" key="3">
    <source>
        <dbReference type="Proteomes" id="UP000176221"/>
    </source>
</evidence>
<dbReference type="Pfam" id="PF12389">
    <property type="entry name" value="Peptidase_M73"/>
    <property type="match status" value="1"/>
</dbReference>
<protein>
    <recommendedName>
        <fullName evidence="4">SipW-cognate class signal peptide</fullName>
    </recommendedName>
</protein>
<evidence type="ECO:0000313" key="2">
    <source>
        <dbReference type="EMBL" id="OHA31899.1"/>
    </source>
</evidence>
<feature type="signal peptide" evidence="1">
    <location>
        <begin position="1"/>
        <end position="21"/>
    </location>
</feature>
<sequence length="424" mass="45201">MKKILLSLGTIAIVGALVAGATGAFFNDTEVSANNVFTAGAIDLKVDQRLASYNGEECPTCNLKVVSDETNLLTTGGNAVVLSFVHPSWTADLDGGHVAGVNDGSNDGSKWIWASQGPTTPSIDQSITFEKTFSWSGIVSTANLYIATDNNYVTVVLNGNTVASTLDDNNFTTSTEDTYAVPAGYFVNGTNILSITVRNAGGSSNPQTNPAGLLYKLLVTGQCSQGQYGTPGGFCEIWSEKDLDDEKFFNFGDVKPGDYGRNLISFHVDNNDSWLCLLADNVDNDENVIVDPEATAGDVTDPPGELGSNIDLYSWNDTNNNGVYDSTETLIRHSFFDVFFDLPINDSSTGNGSFPGGQTEYFGLAWCAGTWNGVNPTAATSNPVCDGTTMGNTVQTDKLTADLVAYTEQWRNNPNFLCSSVVLP</sequence>
<dbReference type="Gene3D" id="2.60.120.260">
    <property type="entry name" value="Galactose-binding domain-like"/>
    <property type="match status" value="1"/>
</dbReference>
<dbReference type="InterPro" id="IPR022121">
    <property type="entry name" value="Peptidase_M73_camelysin"/>
</dbReference>
<evidence type="ECO:0008006" key="4">
    <source>
        <dbReference type="Google" id="ProtNLM"/>
    </source>
</evidence>
<reference evidence="2 3" key="1">
    <citation type="journal article" date="2016" name="Nat. Commun.">
        <title>Thousands of microbial genomes shed light on interconnected biogeochemical processes in an aquifer system.</title>
        <authorList>
            <person name="Anantharaman K."/>
            <person name="Brown C.T."/>
            <person name="Hug L.A."/>
            <person name="Sharon I."/>
            <person name="Castelle C.J."/>
            <person name="Probst A.J."/>
            <person name="Thomas B.C."/>
            <person name="Singh A."/>
            <person name="Wilkins M.J."/>
            <person name="Karaoz U."/>
            <person name="Brodie E.L."/>
            <person name="Williams K.H."/>
            <person name="Hubbard S.S."/>
            <person name="Banfield J.F."/>
        </authorList>
    </citation>
    <scope>NUCLEOTIDE SEQUENCE [LARGE SCALE GENOMIC DNA]</scope>
</reference>
<dbReference type="AlphaFoldDB" id="A0A1G2N932"/>
<proteinExistence type="predicted"/>
<gene>
    <name evidence="2" type="ORF">A2928_02150</name>
</gene>
<dbReference type="EMBL" id="MHRX01000057">
    <property type="protein sequence ID" value="OHA31899.1"/>
    <property type="molecule type" value="Genomic_DNA"/>
</dbReference>
<accession>A0A1G2N932</accession>
<comment type="caution">
    <text evidence="2">The sequence shown here is derived from an EMBL/GenBank/DDBJ whole genome shotgun (WGS) entry which is preliminary data.</text>
</comment>
<feature type="chain" id="PRO_5009583755" description="SipW-cognate class signal peptide" evidence="1">
    <location>
        <begin position="22"/>
        <end position="424"/>
    </location>
</feature>
<dbReference type="InterPro" id="IPR023833">
    <property type="entry name" value="Signal_pept_SipW-depend-type"/>
</dbReference>
<evidence type="ECO:0000256" key="1">
    <source>
        <dbReference type="SAM" id="SignalP"/>
    </source>
</evidence>
<keyword evidence="1" id="KW-0732">Signal</keyword>
<organism evidence="2 3">
    <name type="scientific">Candidatus Taylorbacteria bacterium RIFCSPLOWO2_01_FULL_45_15b</name>
    <dbReference type="NCBI Taxonomy" id="1802319"/>
    <lineage>
        <taxon>Bacteria</taxon>
        <taxon>Candidatus Tayloriibacteriota</taxon>
    </lineage>
</organism>
<dbReference type="Proteomes" id="UP000176221">
    <property type="component" value="Unassembled WGS sequence"/>
</dbReference>
<dbReference type="NCBIfam" id="TIGR04088">
    <property type="entry name" value="cognate_SipW"/>
    <property type="match status" value="1"/>
</dbReference>
<name>A0A1G2N932_9BACT</name>
<dbReference type="STRING" id="1802319.A2928_02150"/>